<dbReference type="EMBL" id="BAAAFA010000007">
    <property type="protein sequence ID" value="GAA0819260.1"/>
    <property type="molecule type" value="Genomic_DNA"/>
</dbReference>
<comment type="caution">
    <text evidence="2">The sequence shown here is derived from an EMBL/GenBank/DDBJ whole genome shotgun (WGS) entry which is preliminary data.</text>
</comment>
<dbReference type="RefSeq" id="WP_343817590.1">
    <property type="nucleotide sequence ID" value="NZ_BAAAFA010000007.1"/>
</dbReference>
<feature type="transmembrane region" description="Helical" evidence="1">
    <location>
        <begin position="6"/>
        <end position="28"/>
    </location>
</feature>
<organism evidence="2 3">
    <name type="scientific">Colwellia asteriadis</name>
    <dbReference type="NCBI Taxonomy" id="517723"/>
    <lineage>
        <taxon>Bacteria</taxon>
        <taxon>Pseudomonadati</taxon>
        <taxon>Pseudomonadota</taxon>
        <taxon>Gammaproteobacteria</taxon>
        <taxon>Alteromonadales</taxon>
        <taxon>Colwelliaceae</taxon>
        <taxon>Colwellia</taxon>
    </lineage>
</organism>
<reference evidence="3" key="1">
    <citation type="journal article" date="2019" name="Int. J. Syst. Evol. Microbiol.">
        <title>The Global Catalogue of Microorganisms (GCM) 10K type strain sequencing project: providing services to taxonomists for standard genome sequencing and annotation.</title>
        <authorList>
            <consortium name="The Broad Institute Genomics Platform"/>
            <consortium name="The Broad Institute Genome Sequencing Center for Infectious Disease"/>
            <person name="Wu L."/>
            <person name="Ma J."/>
        </authorList>
    </citation>
    <scope>NUCLEOTIDE SEQUENCE [LARGE SCALE GENOMIC DNA]</scope>
    <source>
        <strain evidence="3">JCM 15608</strain>
    </source>
</reference>
<gene>
    <name evidence="2" type="ORF">GCM10009111_23110</name>
</gene>
<keyword evidence="3" id="KW-1185">Reference proteome</keyword>
<evidence type="ECO:0000313" key="3">
    <source>
        <dbReference type="Proteomes" id="UP001500021"/>
    </source>
</evidence>
<name>A0ABP3WHV3_9GAMM</name>
<dbReference type="Proteomes" id="UP001500021">
    <property type="component" value="Unassembled WGS sequence"/>
</dbReference>
<keyword evidence="1" id="KW-0472">Membrane</keyword>
<evidence type="ECO:0000256" key="1">
    <source>
        <dbReference type="SAM" id="Phobius"/>
    </source>
</evidence>
<protein>
    <submittedName>
        <fullName evidence="2">Uncharacterized protein</fullName>
    </submittedName>
</protein>
<evidence type="ECO:0000313" key="2">
    <source>
        <dbReference type="EMBL" id="GAA0819260.1"/>
    </source>
</evidence>
<proteinExistence type="predicted"/>
<keyword evidence="1" id="KW-0812">Transmembrane</keyword>
<accession>A0ABP3WHV3</accession>
<sequence length="253" mass="28703">MDSKVIAALIGLIGISLGALLGGVGYYLKSRSERLQAKKLVLFHLLEFRHLLKSSYADPKEITAEYLKCCKSCFLKLGINDDEDAPKELKELIESHMTNLLKVLSPEISPEFINAFENSLQTLCKDDPVLAFQLRGKEKLTEVLTTQENYIINFSNLNFLGTSQQESEVVEKQLDNMNNKATKELIKDIDKDISLVSRHCGIFTWYGCRKIIKKKSKPKVCFKDMGIEKLLEETFQEFLDSAKKSSDVVNINN</sequence>
<keyword evidence="1" id="KW-1133">Transmembrane helix</keyword>